<comment type="caution">
    <text evidence="3">The sequence shown here is derived from an EMBL/GenBank/DDBJ whole genome shotgun (WGS) entry which is preliminary data.</text>
</comment>
<accession>A0A919CFB6</accession>
<proteinExistence type="predicted"/>
<feature type="domain" description="Peptidoglycan binding-like" evidence="2">
    <location>
        <begin position="66"/>
        <end position="119"/>
    </location>
</feature>
<organism evidence="3 4">
    <name type="scientific">Nocardiopsis kunsanensis</name>
    <dbReference type="NCBI Taxonomy" id="141693"/>
    <lineage>
        <taxon>Bacteria</taxon>
        <taxon>Bacillati</taxon>
        <taxon>Actinomycetota</taxon>
        <taxon>Actinomycetes</taxon>
        <taxon>Streptosporangiales</taxon>
        <taxon>Nocardiopsidaceae</taxon>
        <taxon>Nocardiopsis</taxon>
    </lineage>
</organism>
<reference evidence="3 4" key="1">
    <citation type="journal article" date="2014" name="Int. J. Syst. Evol. Microbiol.">
        <title>Complete genome sequence of Corynebacterium casei LMG S-19264T (=DSM 44701T), isolated from a smear-ripened cheese.</title>
        <authorList>
            <consortium name="US DOE Joint Genome Institute (JGI-PGF)"/>
            <person name="Walter F."/>
            <person name="Albersmeier A."/>
            <person name="Kalinowski J."/>
            <person name="Ruckert C."/>
        </authorList>
    </citation>
    <scope>NUCLEOTIDE SEQUENCE [LARGE SCALE GENOMIC DNA]</scope>
    <source>
        <strain evidence="3 4">KCTC 19473</strain>
    </source>
</reference>
<dbReference type="Pfam" id="PF01471">
    <property type="entry name" value="PG_binding_1"/>
    <property type="match status" value="2"/>
</dbReference>
<evidence type="ECO:0000259" key="2">
    <source>
        <dbReference type="Pfam" id="PF01471"/>
    </source>
</evidence>
<dbReference type="InterPro" id="IPR036366">
    <property type="entry name" value="PGBDSf"/>
</dbReference>
<dbReference type="InterPro" id="IPR036365">
    <property type="entry name" value="PGBD-like_sf"/>
</dbReference>
<dbReference type="SUPFAM" id="SSF47090">
    <property type="entry name" value="PGBD-like"/>
    <property type="match status" value="2"/>
</dbReference>
<dbReference type="InterPro" id="IPR002477">
    <property type="entry name" value="Peptidoglycan-bd-like"/>
</dbReference>
<evidence type="ECO:0000256" key="1">
    <source>
        <dbReference type="SAM" id="SignalP"/>
    </source>
</evidence>
<protein>
    <recommendedName>
        <fullName evidence="2">Peptidoglycan binding-like domain-containing protein</fullName>
    </recommendedName>
</protein>
<dbReference type="RefSeq" id="WP_017575485.1">
    <property type="nucleotide sequence ID" value="NZ_BMXL01000001.1"/>
</dbReference>
<dbReference type="Gene3D" id="1.10.101.10">
    <property type="entry name" value="PGBD-like superfamily/PGBD"/>
    <property type="match status" value="2"/>
</dbReference>
<dbReference type="Proteomes" id="UP000654947">
    <property type="component" value="Unassembled WGS sequence"/>
</dbReference>
<evidence type="ECO:0000313" key="4">
    <source>
        <dbReference type="Proteomes" id="UP000654947"/>
    </source>
</evidence>
<gene>
    <name evidence="3" type="ORF">GCM10007147_02710</name>
</gene>
<feature type="signal peptide" evidence="1">
    <location>
        <begin position="1"/>
        <end position="31"/>
    </location>
</feature>
<evidence type="ECO:0000313" key="3">
    <source>
        <dbReference type="EMBL" id="GHD15424.1"/>
    </source>
</evidence>
<name>A0A919CFB6_9ACTN</name>
<dbReference type="AlphaFoldDB" id="A0A919CFB6"/>
<keyword evidence="4" id="KW-1185">Reference proteome</keyword>
<keyword evidence="1" id="KW-0732">Signal</keyword>
<sequence>MSARTHTGFLGRMLAVAGAGTVMFTASVATAPTASADDMDRASAETIAMVEAKPWPFYVHGQVDIDIRAAYRALGQQGFDSGVETSEFTDELREEVLEYQEAHEQYLPVTGNLDEETWLLLREQTYADEYVPGDGPNNGRTDGVLSIQELLMWKHDADIANDGWYGEETFYAVCDAQEAYGLDADGLVGRLTWRSLITDQDWDQDSARELPQAQVPERVPDGFMADAEEATAQYSCADRPA</sequence>
<dbReference type="EMBL" id="BMXL01000001">
    <property type="protein sequence ID" value="GHD15424.1"/>
    <property type="molecule type" value="Genomic_DNA"/>
</dbReference>
<feature type="domain" description="Peptidoglycan binding-like" evidence="2">
    <location>
        <begin position="142"/>
        <end position="196"/>
    </location>
</feature>
<feature type="chain" id="PRO_5039258384" description="Peptidoglycan binding-like domain-containing protein" evidence="1">
    <location>
        <begin position="32"/>
        <end position="241"/>
    </location>
</feature>